<proteinExistence type="predicted"/>
<accession>A0A6A6BYA0</accession>
<dbReference type="OrthoDB" id="3650836at2759"/>
<evidence type="ECO:0000313" key="3">
    <source>
        <dbReference type="EMBL" id="KAF2159777.1"/>
    </source>
</evidence>
<reference evidence="3" key="1">
    <citation type="journal article" date="2020" name="Stud. Mycol.">
        <title>101 Dothideomycetes genomes: a test case for predicting lifestyles and emergence of pathogens.</title>
        <authorList>
            <person name="Haridas S."/>
            <person name="Albert R."/>
            <person name="Binder M."/>
            <person name="Bloem J."/>
            <person name="Labutti K."/>
            <person name="Salamov A."/>
            <person name="Andreopoulos B."/>
            <person name="Baker S."/>
            <person name="Barry K."/>
            <person name="Bills G."/>
            <person name="Bluhm B."/>
            <person name="Cannon C."/>
            <person name="Castanera R."/>
            <person name="Culley D."/>
            <person name="Daum C."/>
            <person name="Ezra D."/>
            <person name="Gonzalez J."/>
            <person name="Henrissat B."/>
            <person name="Kuo A."/>
            <person name="Liang C."/>
            <person name="Lipzen A."/>
            <person name="Lutzoni F."/>
            <person name="Magnuson J."/>
            <person name="Mondo S."/>
            <person name="Nolan M."/>
            <person name="Ohm R."/>
            <person name="Pangilinan J."/>
            <person name="Park H.-J."/>
            <person name="Ramirez L."/>
            <person name="Alfaro M."/>
            <person name="Sun H."/>
            <person name="Tritt A."/>
            <person name="Yoshinaga Y."/>
            <person name="Zwiers L.-H."/>
            <person name="Turgeon B."/>
            <person name="Goodwin S."/>
            <person name="Spatafora J."/>
            <person name="Crous P."/>
            <person name="Grigoriev I."/>
        </authorList>
    </citation>
    <scope>NUCLEOTIDE SEQUENCE</scope>
    <source>
        <strain evidence="3">ATCC 36951</strain>
    </source>
</reference>
<gene>
    <name evidence="3" type="ORF">M409DRAFT_60546</name>
</gene>
<sequence length="452" mass="51268">MDSALRAMRPLQSTTSVKTRQRRAALAMGLRGELKRKLRKLIKPWKTSTSKPPFTAEQLVVIALFLCPPEGSTQARVERFIMQHFGYYLKLALACTPLADSKHLTAPRSNQRKVEAFQKDCNRVYRQFEVPIQTASSSEGSTARWTITAAATHIFLRDVLRPSAPEEPFPFQRLPAELRNRIYEYVLRFPTQGVCVKVKAEKPGKESKSIPAQFSVIRDQKLEMNGSGASDFYYKLESAYRDYPLANHPDGLPKGIQNCLPAADHLSVLSVSKQVFQEAMPIFYSTNNFTFDSLQHLLWFLEATPAARRDHIEHVSFYYMDGYEKFASPAFKLLKEISHLRELDIGVAESYWKNLVKVDWTPKYPDVLKVPGAFTLRSIRGLKVVRFHGDCETFKTLIPEMTGEKKKAKAPRKRKAKADADNAEPAEDAKNGENVQKQIAPAKKKARKGKST</sequence>
<feature type="compositionally biased region" description="Basic residues" evidence="1">
    <location>
        <begin position="406"/>
        <end position="416"/>
    </location>
</feature>
<name>A0A6A6BYA0_ZASCE</name>
<dbReference type="PANTHER" id="PTHR38790">
    <property type="entry name" value="2EXR DOMAIN-CONTAINING PROTEIN-RELATED"/>
    <property type="match status" value="1"/>
</dbReference>
<evidence type="ECO:0000313" key="4">
    <source>
        <dbReference type="Proteomes" id="UP000799537"/>
    </source>
</evidence>
<evidence type="ECO:0000256" key="1">
    <source>
        <dbReference type="SAM" id="MobiDB-lite"/>
    </source>
</evidence>
<dbReference type="EMBL" id="ML993633">
    <property type="protein sequence ID" value="KAF2159777.1"/>
    <property type="molecule type" value="Genomic_DNA"/>
</dbReference>
<evidence type="ECO:0000259" key="2">
    <source>
        <dbReference type="Pfam" id="PF24864"/>
    </source>
</evidence>
<protein>
    <recommendedName>
        <fullName evidence="2">DUF7730 domain-containing protein</fullName>
    </recommendedName>
</protein>
<dbReference type="AlphaFoldDB" id="A0A6A6BYA0"/>
<keyword evidence="4" id="KW-1185">Reference proteome</keyword>
<organism evidence="3 4">
    <name type="scientific">Zasmidium cellare ATCC 36951</name>
    <dbReference type="NCBI Taxonomy" id="1080233"/>
    <lineage>
        <taxon>Eukaryota</taxon>
        <taxon>Fungi</taxon>
        <taxon>Dikarya</taxon>
        <taxon>Ascomycota</taxon>
        <taxon>Pezizomycotina</taxon>
        <taxon>Dothideomycetes</taxon>
        <taxon>Dothideomycetidae</taxon>
        <taxon>Mycosphaerellales</taxon>
        <taxon>Mycosphaerellaceae</taxon>
        <taxon>Zasmidium</taxon>
    </lineage>
</organism>
<dbReference type="Pfam" id="PF24864">
    <property type="entry name" value="DUF7730"/>
    <property type="match status" value="1"/>
</dbReference>
<dbReference type="InterPro" id="IPR056632">
    <property type="entry name" value="DUF7730"/>
</dbReference>
<dbReference type="Proteomes" id="UP000799537">
    <property type="component" value="Unassembled WGS sequence"/>
</dbReference>
<dbReference type="GeneID" id="54567788"/>
<dbReference type="RefSeq" id="XP_033660666.1">
    <property type="nucleotide sequence ID" value="XM_033814516.1"/>
</dbReference>
<feature type="compositionally biased region" description="Basic residues" evidence="1">
    <location>
        <begin position="442"/>
        <end position="452"/>
    </location>
</feature>
<feature type="region of interest" description="Disordered" evidence="1">
    <location>
        <begin position="402"/>
        <end position="452"/>
    </location>
</feature>
<feature type="domain" description="DUF7730" evidence="2">
    <location>
        <begin position="171"/>
        <end position="319"/>
    </location>
</feature>